<dbReference type="AlphaFoldDB" id="A0A4S8KPK5"/>
<dbReference type="EMBL" id="ML180409">
    <property type="protein sequence ID" value="THU77540.1"/>
    <property type="molecule type" value="Genomic_DNA"/>
</dbReference>
<evidence type="ECO:0000256" key="1">
    <source>
        <dbReference type="SAM" id="MobiDB-lite"/>
    </source>
</evidence>
<proteinExistence type="predicted"/>
<reference evidence="2 3" key="1">
    <citation type="journal article" date="2019" name="Nat. Ecol. Evol.">
        <title>Megaphylogeny resolves global patterns of mushroom evolution.</title>
        <authorList>
            <person name="Varga T."/>
            <person name="Krizsan K."/>
            <person name="Foldi C."/>
            <person name="Dima B."/>
            <person name="Sanchez-Garcia M."/>
            <person name="Sanchez-Ramirez S."/>
            <person name="Szollosi G.J."/>
            <person name="Szarkandi J.G."/>
            <person name="Papp V."/>
            <person name="Albert L."/>
            <person name="Andreopoulos W."/>
            <person name="Angelini C."/>
            <person name="Antonin V."/>
            <person name="Barry K.W."/>
            <person name="Bougher N.L."/>
            <person name="Buchanan P."/>
            <person name="Buyck B."/>
            <person name="Bense V."/>
            <person name="Catcheside P."/>
            <person name="Chovatia M."/>
            <person name="Cooper J."/>
            <person name="Damon W."/>
            <person name="Desjardin D."/>
            <person name="Finy P."/>
            <person name="Geml J."/>
            <person name="Haridas S."/>
            <person name="Hughes K."/>
            <person name="Justo A."/>
            <person name="Karasinski D."/>
            <person name="Kautmanova I."/>
            <person name="Kiss B."/>
            <person name="Kocsube S."/>
            <person name="Kotiranta H."/>
            <person name="LaButti K.M."/>
            <person name="Lechner B.E."/>
            <person name="Liimatainen K."/>
            <person name="Lipzen A."/>
            <person name="Lukacs Z."/>
            <person name="Mihaltcheva S."/>
            <person name="Morgado L.N."/>
            <person name="Niskanen T."/>
            <person name="Noordeloos M.E."/>
            <person name="Ohm R.A."/>
            <person name="Ortiz-Santana B."/>
            <person name="Ovrebo C."/>
            <person name="Racz N."/>
            <person name="Riley R."/>
            <person name="Savchenko A."/>
            <person name="Shiryaev A."/>
            <person name="Soop K."/>
            <person name="Spirin V."/>
            <person name="Szebenyi C."/>
            <person name="Tomsovsky M."/>
            <person name="Tulloss R.E."/>
            <person name="Uehling J."/>
            <person name="Grigoriev I.V."/>
            <person name="Vagvolgyi C."/>
            <person name="Papp T."/>
            <person name="Martin F.M."/>
            <person name="Miettinen O."/>
            <person name="Hibbett D.S."/>
            <person name="Nagy L.G."/>
        </authorList>
    </citation>
    <scope>NUCLEOTIDE SEQUENCE [LARGE SCALE GENOMIC DNA]</scope>
    <source>
        <strain evidence="2 3">CBS 962.96</strain>
    </source>
</reference>
<feature type="compositionally biased region" description="Polar residues" evidence="1">
    <location>
        <begin position="14"/>
        <end position="28"/>
    </location>
</feature>
<dbReference type="Proteomes" id="UP000297245">
    <property type="component" value="Unassembled WGS sequence"/>
</dbReference>
<name>A0A4S8KPK5_DENBC</name>
<gene>
    <name evidence="2" type="ORF">K435DRAFT_877715</name>
</gene>
<sequence>MSSGGDEGLKSDENNGGETTNVHVQSQGEGDKATHAGSSCGLATGGTEAGSQEVTKAVSGMDNDIGDSE</sequence>
<organism evidence="2 3">
    <name type="scientific">Dendrothele bispora (strain CBS 962.96)</name>
    <dbReference type="NCBI Taxonomy" id="1314807"/>
    <lineage>
        <taxon>Eukaryota</taxon>
        <taxon>Fungi</taxon>
        <taxon>Dikarya</taxon>
        <taxon>Basidiomycota</taxon>
        <taxon>Agaricomycotina</taxon>
        <taxon>Agaricomycetes</taxon>
        <taxon>Agaricomycetidae</taxon>
        <taxon>Agaricales</taxon>
        <taxon>Agaricales incertae sedis</taxon>
        <taxon>Dendrothele</taxon>
    </lineage>
</organism>
<feature type="region of interest" description="Disordered" evidence="1">
    <location>
        <begin position="1"/>
        <end position="69"/>
    </location>
</feature>
<evidence type="ECO:0000313" key="2">
    <source>
        <dbReference type="EMBL" id="THU77540.1"/>
    </source>
</evidence>
<keyword evidence="3" id="KW-1185">Reference proteome</keyword>
<evidence type="ECO:0000313" key="3">
    <source>
        <dbReference type="Proteomes" id="UP000297245"/>
    </source>
</evidence>
<protein>
    <submittedName>
        <fullName evidence="2">Uncharacterized protein</fullName>
    </submittedName>
</protein>
<accession>A0A4S8KPK5</accession>